<dbReference type="InterPro" id="IPR003593">
    <property type="entry name" value="AAA+_ATPase"/>
</dbReference>
<accession>A0A504J5P3</accession>
<dbReference type="SMART" id="SM00382">
    <property type="entry name" value="AAA"/>
    <property type="match status" value="1"/>
</dbReference>
<dbReference type="Pfam" id="PF07728">
    <property type="entry name" value="AAA_5"/>
    <property type="match status" value="1"/>
</dbReference>
<dbReference type="GO" id="GO:0016887">
    <property type="term" value="F:ATP hydrolysis activity"/>
    <property type="evidence" value="ECO:0007669"/>
    <property type="project" value="InterPro"/>
</dbReference>
<dbReference type="GO" id="GO:0005524">
    <property type="term" value="F:ATP binding"/>
    <property type="evidence" value="ECO:0007669"/>
    <property type="project" value="InterPro"/>
</dbReference>
<dbReference type="RefSeq" id="WP_140593442.1">
    <property type="nucleotide sequence ID" value="NZ_VFWZ01000003.1"/>
</dbReference>
<protein>
    <submittedName>
        <fullName evidence="2">AAA family ATPase</fullName>
    </submittedName>
</protein>
<dbReference type="InterPro" id="IPR057224">
    <property type="entry name" value="DUF7902"/>
</dbReference>
<dbReference type="CDD" id="cd00009">
    <property type="entry name" value="AAA"/>
    <property type="match status" value="1"/>
</dbReference>
<keyword evidence="3" id="KW-1185">Reference proteome</keyword>
<dbReference type="Gene3D" id="3.40.50.300">
    <property type="entry name" value="P-loop containing nucleotide triphosphate hydrolases"/>
    <property type="match status" value="1"/>
</dbReference>
<comment type="caution">
    <text evidence="2">The sequence shown here is derived from an EMBL/GenBank/DDBJ whole genome shotgun (WGS) entry which is preliminary data.</text>
</comment>
<evidence type="ECO:0000313" key="2">
    <source>
        <dbReference type="EMBL" id="TPN86117.1"/>
    </source>
</evidence>
<dbReference type="InterPro" id="IPR027417">
    <property type="entry name" value="P-loop_NTPase"/>
</dbReference>
<gene>
    <name evidence="2" type="ORF">FHK87_12655</name>
</gene>
<dbReference type="Pfam" id="PF12458">
    <property type="entry name" value="DUF3686"/>
    <property type="match status" value="1"/>
</dbReference>
<dbReference type="Proteomes" id="UP000315540">
    <property type="component" value="Unassembled WGS sequence"/>
</dbReference>
<dbReference type="SUPFAM" id="SSF52540">
    <property type="entry name" value="P-loop containing nucleoside triphosphate hydrolases"/>
    <property type="match status" value="1"/>
</dbReference>
<dbReference type="InterPro" id="IPR020958">
    <property type="entry name" value="DUF3686"/>
</dbReference>
<feature type="domain" description="AAA+ ATPase" evidence="1">
    <location>
        <begin position="1285"/>
        <end position="1434"/>
    </location>
</feature>
<dbReference type="Pfam" id="PF25472">
    <property type="entry name" value="DUF7902"/>
    <property type="match status" value="1"/>
</dbReference>
<evidence type="ECO:0000313" key="3">
    <source>
        <dbReference type="Proteomes" id="UP000315540"/>
    </source>
</evidence>
<sequence length="1651" mass="189100">MEETNKNNQHTQLDGGTYEIIQNRLQKHKTELQTRLSKLNASRKEVFGSVETKLIANNRINTENNCIARDIVTIDEYCLFGYNVHFGLRTEIALADVFSIYTYDDDHFSVKSLDLINDPTFINDFTNLYKYYRNTIFSKFAIVGNYLHMVFQLSENASDIKTFKWLINESKLTYIDNRSEHEFKFPKQHEFNWTEITRDMHRYGTHPHISILDKVFVETIGGDLTIKIEDNTDEGKGIFDEPVEHIDQTLDDGQYRYADLGNLIALEIKPFQEPHRYFVYNHKMQEVKKIDAIKDSCILLPDDQGIIYPNGYYLQSGDFKLFTNEIGDVKFQEKIISPNGEDFLYVFYESANGLYTLMSYNVIEQEVKTPIVCNGFTILKNGELCYFKTENEQTKHHVIQIWQTPFIKGDVLPSEHTDTLLYKIGNKDIVKAMAECHGLITLLNKEDSYDGLYDDIAKFSNDIVDSYYWIREEETFRLDHPLEEINGAANAAIDEFEKVVQLRRTASNITKETQEKADAIFGKIKSSSFRSIDDFVLVLSQLRTLRGEVIALNDIRYVDKTFITTLETEIAEQTEKISQRCVQFLLDDKALLPYHTRVEEKQTVLENIKKVIDAKKLEEEVNQIALDLEMLIDIVSNLQIEDTSHSTKIIDNISLIFATINQLKAGIKNTIKSLGSKEATAEFAAQLKLVDQSIINYLDIANTPEKTDELLNKVSVQLEDLEGRFADFEEFISQIIEKREEVYNAFEARKNSLIEARNKKAVALENAANRILKGVNKKAQSFDSVVDINGYFASDLMINKLRDIVSQLKELEDAGKAEAIETALKVAKEDATRKLKDKQDLYEDGENVIKLGKHKFGVNKQPLDLTIVYKDEALAYHLTGTDFYQKIDNPILVQSKKYWDQELISENDNIYRSAYLAYKIFDRYQNKRVDTQTTSSDKKETDHPSLTMLNEEQLLELVKSESSKNYAEGYIKGVHDIDASKILKVLITKNHDLGPLRFSPNTRAWAQYFWFSLDSDAQEYWNKTIKASGQVLAAFPESKEYHKVIQNLSESIKNALSSTFDKIKEYFDEDIQQVANYLFTELQSDQTFCISQTANELHESLIKELKTKKALTKLNSSLGLDTKQRTNGNTNWSDKITLAIQWVSSYLKNSHPTQLTYTNEVVCLLLFKNESTSEVIHVNPSQVIEGLKGSHTTIADGTYEFDYHNFVKDLFDFTTVEVPAFEAYRDAKHQVTEELKEALKLDEFKPRVLSSFVRNKLIDQVYLPLFGDNLAKQLGSLGDNKRTDRMGMLLLISPPGYGKTTLMEYMANRLGLVFMKINGPAIGHEVTSVDPTSANNAATREELKKLNLAFEMGNNVMLYLDDIQHCNPEFLQKFISLADGTRKIEGIYNGHPKTYDLRSKRFCVIMAGNPYTESGEKFQIPDMLANRADIYNLGDIIGDTADLFKLSLIENAMTSNPVLHQLSSKHFDDLYKLVEIAETGSQEGVELVGNHTKQEIQDYVAVLEKVVTIRNTVLKVNETYIQSAAMEDAYRTEPSFKLQGSYRDMSKLVAKVVPIMNEQELQTLLLSHYENESQTLTSAAEANLLKYKEMTESISKEEIDRWVSIKETFIKNNKLKGFGDKNEMAQVLAQMMQFSDHLAGIQEVLKKGLDK</sequence>
<dbReference type="OrthoDB" id="9814769at2"/>
<evidence type="ECO:0000259" key="1">
    <source>
        <dbReference type="SMART" id="SM00382"/>
    </source>
</evidence>
<name>A0A504J5P3_9FLAO</name>
<proteinExistence type="predicted"/>
<dbReference type="EMBL" id="VFWZ01000003">
    <property type="protein sequence ID" value="TPN86117.1"/>
    <property type="molecule type" value="Genomic_DNA"/>
</dbReference>
<dbReference type="InterPro" id="IPR011704">
    <property type="entry name" value="ATPase_dyneun-rel_AAA"/>
</dbReference>
<reference evidence="2 3" key="1">
    <citation type="submission" date="2019-06" db="EMBL/GenBank/DDBJ databases">
        <authorList>
            <person name="Meng X."/>
        </authorList>
    </citation>
    <scope>NUCLEOTIDE SEQUENCE [LARGE SCALE GENOMIC DNA]</scope>
    <source>
        <strain evidence="2 3">M625</strain>
    </source>
</reference>
<organism evidence="2 3">
    <name type="scientific">Aquimarina algicola</name>
    <dbReference type="NCBI Taxonomy" id="2589995"/>
    <lineage>
        <taxon>Bacteria</taxon>
        <taxon>Pseudomonadati</taxon>
        <taxon>Bacteroidota</taxon>
        <taxon>Flavobacteriia</taxon>
        <taxon>Flavobacteriales</taxon>
        <taxon>Flavobacteriaceae</taxon>
        <taxon>Aquimarina</taxon>
    </lineage>
</organism>